<gene>
    <name evidence="1" type="ORF">EJB05_46047</name>
</gene>
<evidence type="ECO:0000313" key="2">
    <source>
        <dbReference type="Proteomes" id="UP000324897"/>
    </source>
</evidence>
<proteinExistence type="predicted"/>
<keyword evidence="2" id="KW-1185">Reference proteome</keyword>
<protein>
    <submittedName>
        <fullName evidence="1">Uncharacterized protein</fullName>
    </submittedName>
</protein>
<organism evidence="1 2">
    <name type="scientific">Eragrostis curvula</name>
    <name type="common">weeping love grass</name>
    <dbReference type="NCBI Taxonomy" id="38414"/>
    <lineage>
        <taxon>Eukaryota</taxon>
        <taxon>Viridiplantae</taxon>
        <taxon>Streptophyta</taxon>
        <taxon>Embryophyta</taxon>
        <taxon>Tracheophyta</taxon>
        <taxon>Spermatophyta</taxon>
        <taxon>Magnoliopsida</taxon>
        <taxon>Liliopsida</taxon>
        <taxon>Poales</taxon>
        <taxon>Poaceae</taxon>
        <taxon>PACMAD clade</taxon>
        <taxon>Chloridoideae</taxon>
        <taxon>Eragrostideae</taxon>
        <taxon>Eragrostidinae</taxon>
        <taxon>Eragrostis</taxon>
    </lineage>
</organism>
<comment type="caution">
    <text evidence="1">The sequence shown here is derived from an EMBL/GenBank/DDBJ whole genome shotgun (WGS) entry which is preliminary data.</text>
</comment>
<accession>A0A5J9TM57</accession>
<dbReference type="EMBL" id="RWGY01000039">
    <property type="protein sequence ID" value="TVU12404.1"/>
    <property type="molecule type" value="Genomic_DNA"/>
</dbReference>
<sequence length="85" mass="8693">MSSGAANNELGAAAAAVAAAARLVRLSLPVATLYQFDLEMSNAAPVDFPEVLSDAESVVQLKAASGEGCATPEKSTEGWFCCTLE</sequence>
<reference evidence="1 2" key="1">
    <citation type="journal article" date="2019" name="Sci. Rep.">
        <title>A high-quality genome of Eragrostis curvula grass provides insights into Poaceae evolution and supports new strategies to enhance forage quality.</title>
        <authorList>
            <person name="Carballo J."/>
            <person name="Santos B.A.C.M."/>
            <person name="Zappacosta D."/>
            <person name="Garbus I."/>
            <person name="Selva J.P."/>
            <person name="Gallo C.A."/>
            <person name="Diaz A."/>
            <person name="Albertini E."/>
            <person name="Caccamo M."/>
            <person name="Echenique V."/>
        </authorList>
    </citation>
    <scope>NUCLEOTIDE SEQUENCE [LARGE SCALE GENOMIC DNA]</scope>
    <source>
        <strain evidence="2">cv. Victoria</strain>
        <tissue evidence="1">Leaf</tissue>
    </source>
</reference>
<evidence type="ECO:0000313" key="1">
    <source>
        <dbReference type="EMBL" id="TVU12404.1"/>
    </source>
</evidence>
<dbReference type="Gramene" id="TVU12404">
    <property type="protein sequence ID" value="TVU12404"/>
    <property type="gene ID" value="EJB05_46047"/>
</dbReference>
<dbReference type="Proteomes" id="UP000324897">
    <property type="component" value="Chromosome 3"/>
</dbReference>
<name>A0A5J9TM57_9POAL</name>
<dbReference type="AlphaFoldDB" id="A0A5J9TM57"/>